<dbReference type="InterPro" id="IPR007492">
    <property type="entry name" value="LytTR_DNA-bd_dom"/>
</dbReference>
<dbReference type="GO" id="GO:0003677">
    <property type="term" value="F:DNA binding"/>
    <property type="evidence" value="ECO:0007669"/>
    <property type="project" value="InterPro"/>
</dbReference>
<feature type="transmembrane region" description="Helical" evidence="2">
    <location>
        <begin position="349"/>
        <end position="366"/>
    </location>
</feature>
<feature type="transmembrane region" description="Helical" evidence="2">
    <location>
        <begin position="324"/>
        <end position="342"/>
    </location>
</feature>
<feature type="transmembrane region" description="Helical" evidence="2">
    <location>
        <begin position="270"/>
        <end position="289"/>
    </location>
</feature>
<evidence type="ECO:0000313" key="4">
    <source>
        <dbReference type="EMBL" id="KKE82489.1"/>
    </source>
</evidence>
<evidence type="ECO:0000313" key="5">
    <source>
        <dbReference type="Proteomes" id="UP000033434"/>
    </source>
</evidence>
<feature type="transmembrane region" description="Helical" evidence="2">
    <location>
        <begin position="236"/>
        <end position="258"/>
    </location>
</feature>
<feature type="transmembrane region" description="Helical" evidence="2">
    <location>
        <begin position="372"/>
        <end position="393"/>
    </location>
</feature>
<feature type="domain" description="HTH LytTR-type" evidence="3">
    <location>
        <begin position="426"/>
        <end position="529"/>
    </location>
</feature>
<dbReference type="PROSITE" id="PS50930">
    <property type="entry name" value="HTH_LYTTR"/>
    <property type="match status" value="1"/>
</dbReference>
<dbReference type="PATRIC" id="fig|1129367.4.peg.3573"/>
<comment type="caution">
    <text evidence="4">The sequence shown here is derived from an EMBL/GenBank/DDBJ whole genome shotgun (WGS) entry which is preliminary data.</text>
</comment>
<dbReference type="Proteomes" id="UP000033434">
    <property type="component" value="Unassembled WGS sequence"/>
</dbReference>
<dbReference type="SMART" id="SM00850">
    <property type="entry name" value="LytTR"/>
    <property type="match status" value="1"/>
</dbReference>
<gene>
    <name evidence="4" type="ORF">N479_17945</name>
</gene>
<dbReference type="GO" id="GO:0000156">
    <property type="term" value="F:phosphorelay response regulator activity"/>
    <property type="evidence" value="ECO:0007669"/>
    <property type="project" value="InterPro"/>
</dbReference>
<proteinExistence type="predicted"/>
<organism evidence="4 5">
    <name type="scientific">Pseudoalteromonas luteoviolacea S4054</name>
    <dbReference type="NCBI Taxonomy" id="1129367"/>
    <lineage>
        <taxon>Bacteria</taxon>
        <taxon>Pseudomonadati</taxon>
        <taxon>Pseudomonadota</taxon>
        <taxon>Gammaproteobacteria</taxon>
        <taxon>Alteromonadales</taxon>
        <taxon>Pseudoalteromonadaceae</taxon>
        <taxon>Pseudoalteromonas</taxon>
    </lineage>
</organism>
<reference evidence="4 5" key="1">
    <citation type="journal article" date="2015" name="BMC Genomics">
        <title>Genome mining reveals unlocked bioactive potential of marine Gram-negative bacteria.</title>
        <authorList>
            <person name="Machado H."/>
            <person name="Sonnenschein E.C."/>
            <person name="Melchiorsen J."/>
            <person name="Gram L."/>
        </authorList>
    </citation>
    <scope>NUCLEOTIDE SEQUENCE [LARGE SCALE GENOMIC DNA]</scope>
    <source>
        <strain evidence="4 5">S4054</strain>
    </source>
</reference>
<dbReference type="EMBL" id="AUXW01000162">
    <property type="protein sequence ID" value="KKE82489.1"/>
    <property type="molecule type" value="Genomic_DNA"/>
</dbReference>
<dbReference type="PANTHER" id="PTHR37299">
    <property type="entry name" value="TRANSCRIPTIONAL REGULATOR-RELATED"/>
    <property type="match status" value="1"/>
</dbReference>
<dbReference type="Gene3D" id="2.40.50.1020">
    <property type="entry name" value="LytTr DNA-binding domain"/>
    <property type="match status" value="1"/>
</dbReference>
<accession>A0A0F6AAS3</accession>
<evidence type="ECO:0000256" key="1">
    <source>
        <dbReference type="ARBA" id="ARBA00023012"/>
    </source>
</evidence>
<keyword evidence="2" id="KW-0472">Membrane</keyword>
<keyword evidence="2" id="KW-0812">Transmembrane</keyword>
<name>A0A0F6AAS3_9GAMM</name>
<feature type="transmembrane region" description="Helical" evidence="2">
    <location>
        <begin position="206"/>
        <end position="229"/>
    </location>
</feature>
<dbReference type="AlphaFoldDB" id="A0A0F6AAS3"/>
<keyword evidence="2" id="KW-1133">Transmembrane helix</keyword>
<dbReference type="Pfam" id="PF04397">
    <property type="entry name" value="LytTR"/>
    <property type="match status" value="1"/>
</dbReference>
<protein>
    <recommendedName>
        <fullName evidence="3">HTH LytTR-type domain-containing protein</fullName>
    </recommendedName>
</protein>
<keyword evidence="1" id="KW-0902">Two-component regulatory system</keyword>
<evidence type="ECO:0000259" key="3">
    <source>
        <dbReference type="PROSITE" id="PS50930"/>
    </source>
</evidence>
<evidence type="ECO:0000256" key="2">
    <source>
        <dbReference type="SAM" id="Phobius"/>
    </source>
</evidence>
<dbReference type="InterPro" id="IPR046947">
    <property type="entry name" value="LytR-like"/>
</dbReference>
<feature type="transmembrane region" description="Helical" evidence="2">
    <location>
        <begin position="298"/>
        <end position="318"/>
    </location>
</feature>
<sequence>MQAVGYFLQVAVRYYRFFSISAKQWWFSNNTLKTVLFFVLALLFISHKVNADNFNKYFIQKVTVCYDDIGELTVANFFEQKCDQVSLDKVEPSNKLIWIGASFELELPELIDTPLGLFFSAKASGEFYLNGQLIGRNGRPAISKEDEVQGVMDTVVYVPKELIKPRQNELVIKLSAHNSRSQLSDFISFAIITHYESPQDIVLRNYLPSFIPLGVLVIGFAFSCALAVLQSKGMRNVLLPMFALVVALQLLIEVSRGLISYEYSYQDMRLLAILLLSMLSGQCLLLYTIRSFVKNNQWVWFAISMSITLAIVYFGTAIEDKTVLAFQLPAAICLLITVYEAYQRHPFAMKHAIALFIFSAAIVVKPNAFLDIYYYYFVAALMVFFFIQHAVAYKTEKSLKLQAQSNAQRLQHALDEYKEQQQPSKIKLNLSGKIEWVSSDGICFVKGARDYVEVMLSDGRCLLHNEGLATMENKLSATFLRVHRSYIVNKRFIQSLEKLPSGGGNLILTTGDALPVSRRIMPKVKEQLN</sequence>
<dbReference type="PANTHER" id="PTHR37299:SF1">
    <property type="entry name" value="STAGE 0 SPORULATION PROTEIN A HOMOLOG"/>
    <property type="match status" value="1"/>
</dbReference>